<dbReference type="GO" id="GO:0016787">
    <property type="term" value="F:hydrolase activity"/>
    <property type="evidence" value="ECO:0007669"/>
    <property type="project" value="UniProtKB-KW"/>
</dbReference>
<evidence type="ECO:0000313" key="2">
    <source>
        <dbReference type="EMBL" id="WOJ91232.1"/>
    </source>
</evidence>
<name>A0ABZ0HWT0_9HYPH</name>
<reference evidence="2 3" key="1">
    <citation type="submission" date="2023-10" db="EMBL/GenBank/DDBJ databases">
        <title>Novel methanotroph of the genus Methylocapsa from a subarctic wetland.</title>
        <authorList>
            <person name="Belova S.E."/>
            <person name="Oshkin I.Y."/>
            <person name="Miroshnikov K."/>
            <person name="Dedysh S.N."/>
        </authorList>
    </citation>
    <scope>NUCLEOTIDE SEQUENCE [LARGE SCALE GENOMIC DNA]</scope>
    <source>
        <strain evidence="2 3">RX1</strain>
    </source>
</reference>
<gene>
    <name evidence="2" type="ORF">RZS28_08205</name>
</gene>
<dbReference type="Proteomes" id="UP001626536">
    <property type="component" value="Chromosome"/>
</dbReference>
<dbReference type="InterPro" id="IPR017853">
    <property type="entry name" value="GH"/>
</dbReference>
<dbReference type="InterPro" id="IPR051923">
    <property type="entry name" value="Glycosyl_Hydrolase_39"/>
</dbReference>
<accession>A0ABZ0HWT0</accession>
<feature type="chain" id="PRO_5045859640" evidence="1">
    <location>
        <begin position="30"/>
        <end position="606"/>
    </location>
</feature>
<dbReference type="PANTHER" id="PTHR12631">
    <property type="entry name" value="ALPHA-L-IDURONIDASE"/>
    <property type="match status" value="1"/>
</dbReference>
<evidence type="ECO:0000313" key="3">
    <source>
        <dbReference type="Proteomes" id="UP001626536"/>
    </source>
</evidence>
<dbReference type="PANTHER" id="PTHR12631:SF10">
    <property type="entry name" value="BETA-XYLOSIDASE-LIKE PROTEIN-RELATED"/>
    <property type="match status" value="1"/>
</dbReference>
<keyword evidence="3" id="KW-1185">Reference proteome</keyword>
<keyword evidence="1" id="KW-0732">Signal</keyword>
<sequence>MTHGRAAALAVLSPIVICALLSGIHPAYAAAPGDVTADGVRDPQDDASPWGIASGAEWAADYPKFNLALQTVGVRWLRSSYPWHAIQPTEGTWIWRPMDDLVANARANHIHLTAGFGYLATWASADGGTYAFPIKNIQYWRDYVSAMVARYHNDIKYWEVWNEFNGGFAVNATPQTYAELVRETYDAAKKIDPTAKIGVSVANFDVGYLDAAIKAGGADHFDYICVHPYENLAALAEGGEISFLSMAGALRQMLAANKQRTDIPLWITEIGATAPVQPDAAGDRRQAEALAKAYLLSIASGFQRVFWFEARGPSYGKETDFGVIRADWTPRPSYDALKAMIDALGQKPQYLGWLDMDKGGYGFLYRGRNEDVLAVWSPPGTEHKITFPADVGVIDLAGGDSTLRAGQGLTLTGTPLLLTKVPASLARQARDKAGKPFPWGGDYAKAEVVLSRLGAVNVDSGVKQVDLQTTLSVTAGAESWRRTDFTRPEGDGRYVQFRVDPQFVPYGTTNLEITAVVRRAAPETVAGMNIDYESLKGYRGGPNYQEIPGDEQWHELTWKVSDANFVGGWGWNFRLSALGSAGEFDVKEVRVRKSTTSQESKGAADP</sequence>
<protein>
    <submittedName>
        <fullName evidence="2">Glycosyl hydrolase</fullName>
    </submittedName>
</protein>
<dbReference type="RefSeq" id="WP_407340826.1">
    <property type="nucleotide sequence ID" value="NZ_CP136862.1"/>
</dbReference>
<proteinExistence type="predicted"/>
<dbReference type="SUPFAM" id="SSF51445">
    <property type="entry name" value="(Trans)glycosidases"/>
    <property type="match status" value="1"/>
</dbReference>
<dbReference type="EMBL" id="CP136862">
    <property type="protein sequence ID" value="WOJ91232.1"/>
    <property type="molecule type" value="Genomic_DNA"/>
</dbReference>
<organism evidence="2 3">
    <name type="scientific">Methylocapsa polymorpha</name>
    <dbReference type="NCBI Taxonomy" id="3080828"/>
    <lineage>
        <taxon>Bacteria</taxon>
        <taxon>Pseudomonadati</taxon>
        <taxon>Pseudomonadota</taxon>
        <taxon>Alphaproteobacteria</taxon>
        <taxon>Hyphomicrobiales</taxon>
        <taxon>Beijerinckiaceae</taxon>
        <taxon>Methylocapsa</taxon>
    </lineage>
</organism>
<feature type="signal peptide" evidence="1">
    <location>
        <begin position="1"/>
        <end position="29"/>
    </location>
</feature>
<evidence type="ECO:0000256" key="1">
    <source>
        <dbReference type="SAM" id="SignalP"/>
    </source>
</evidence>
<dbReference type="Gene3D" id="3.20.20.80">
    <property type="entry name" value="Glycosidases"/>
    <property type="match status" value="1"/>
</dbReference>
<keyword evidence="2" id="KW-0378">Hydrolase</keyword>